<keyword evidence="3" id="KW-1185">Reference proteome</keyword>
<evidence type="ECO:0000313" key="2">
    <source>
        <dbReference type="EMBL" id="GAE29000.1"/>
    </source>
</evidence>
<evidence type="ECO:0000256" key="1">
    <source>
        <dbReference type="SAM" id="Phobius"/>
    </source>
</evidence>
<name>W4QAG6_9BACI</name>
<dbReference type="RefSeq" id="WP_035340133.1">
    <property type="nucleotide sequence ID" value="NZ_BAUU01000002.1"/>
</dbReference>
<keyword evidence="1" id="KW-0812">Transmembrane</keyword>
<feature type="transmembrane region" description="Helical" evidence="1">
    <location>
        <begin position="28"/>
        <end position="45"/>
    </location>
</feature>
<gene>
    <name evidence="2" type="ORF">JCM9152_339</name>
</gene>
<evidence type="ECO:0000313" key="3">
    <source>
        <dbReference type="Proteomes" id="UP000018895"/>
    </source>
</evidence>
<feature type="transmembrane region" description="Helical" evidence="1">
    <location>
        <begin position="131"/>
        <end position="148"/>
    </location>
</feature>
<dbReference type="InterPro" id="IPR014617">
    <property type="entry name" value="YphA_Bacsu"/>
</dbReference>
<comment type="caution">
    <text evidence="2">The sequence shown here is derived from an EMBL/GenBank/DDBJ whole genome shotgun (WGS) entry which is preliminary data.</text>
</comment>
<dbReference type="OrthoDB" id="2965169at2"/>
<keyword evidence="1" id="KW-0472">Membrane</keyword>
<feature type="transmembrane region" description="Helical" evidence="1">
    <location>
        <begin position="102"/>
        <end position="124"/>
    </location>
</feature>
<dbReference type="EMBL" id="BAUU01000002">
    <property type="protein sequence ID" value="GAE29000.1"/>
    <property type="molecule type" value="Genomic_DNA"/>
</dbReference>
<dbReference type="Pfam" id="PF24124">
    <property type="entry name" value="YphA"/>
    <property type="match status" value="1"/>
</dbReference>
<dbReference type="Proteomes" id="UP000018895">
    <property type="component" value="Unassembled WGS sequence"/>
</dbReference>
<feature type="transmembrane region" description="Helical" evidence="1">
    <location>
        <begin position="160"/>
        <end position="183"/>
    </location>
</feature>
<accession>W4QAG6</accession>
<keyword evidence="1" id="KW-1133">Transmembrane helix</keyword>
<protein>
    <submittedName>
        <fullName evidence="2">Membrane protein</fullName>
    </submittedName>
</protein>
<reference evidence="2" key="1">
    <citation type="journal article" date="2014" name="Genome Announc.">
        <title>Draft Genome Sequences of Three Alkaliphilic Bacillus Strains, Bacillus wakoensis JCM 9140T, Bacillus akibai JCM 9157T, and Bacillus hemicellulosilyticus JCM 9152T.</title>
        <authorList>
            <person name="Yuki M."/>
            <person name="Oshima K."/>
            <person name="Suda W."/>
            <person name="Oshida Y."/>
            <person name="Kitamura K."/>
            <person name="Iida T."/>
            <person name="Hattori M."/>
            <person name="Ohkuma M."/>
        </authorList>
    </citation>
    <scope>NUCLEOTIDE SEQUENCE [LARGE SCALE GENOMIC DNA]</scope>
    <source>
        <strain evidence="2">JCM 9152</strain>
    </source>
</reference>
<dbReference type="STRING" id="1236971.JCM9152_339"/>
<proteinExistence type="predicted"/>
<sequence>MDGIFVYWFGWIFWGVVTFFGSNLKMRFWMGCGILLILILLPIEISIMNTSYHLVYIGSAFFLYFYVQTLRRQEKYIYFLFMSLTVSACFAGFRLMLIYDPVIAFIDSRWMLACLVVIICYFLTSTLKKRYILSVSGLIHGEYLLALTPFYHQDQAIGNLYFFDILFITTSLFGVGFMIRIIISWISSFIKSQPVPRSSRQYTGNQLK</sequence>
<organism evidence="2 3">
    <name type="scientific">Halalkalibacter hemicellulosilyticusJCM 9152</name>
    <dbReference type="NCBI Taxonomy" id="1236971"/>
    <lineage>
        <taxon>Bacteria</taxon>
        <taxon>Bacillati</taxon>
        <taxon>Bacillota</taxon>
        <taxon>Bacilli</taxon>
        <taxon>Bacillales</taxon>
        <taxon>Bacillaceae</taxon>
        <taxon>Halalkalibacter</taxon>
    </lineage>
</organism>
<feature type="transmembrane region" description="Helical" evidence="1">
    <location>
        <begin position="6"/>
        <end position="21"/>
    </location>
</feature>
<dbReference type="AlphaFoldDB" id="W4QAG6"/>
<feature type="transmembrane region" description="Helical" evidence="1">
    <location>
        <begin position="51"/>
        <end position="67"/>
    </location>
</feature>
<feature type="transmembrane region" description="Helical" evidence="1">
    <location>
        <begin position="76"/>
        <end position="96"/>
    </location>
</feature>